<dbReference type="Gene3D" id="3.50.50.60">
    <property type="entry name" value="FAD/NAD(P)-binding domain"/>
    <property type="match status" value="2"/>
</dbReference>
<dbReference type="EMBL" id="VBAP01000092">
    <property type="protein sequence ID" value="TMI72211.1"/>
    <property type="molecule type" value="Genomic_DNA"/>
</dbReference>
<comment type="subunit">
    <text evidence="2">Interacts with COX5B; this interaction may contribute to localize PYROXD2 to the inner face of the inner mitochondrial membrane.</text>
</comment>
<reference evidence="5 6" key="1">
    <citation type="journal article" date="2019" name="Nat. Microbiol.">
        <title>Mediterranean grassland soil C-N compound turnover is dependent on rainfall and depth, and is mediated by genomically divergent microorganisms.</title>
        <authorList>
            <person name="Diamond S."/>
            <person name="Andeer P.F."/>
            <person name="Li Z."/>
            <person name="Crits-Christoph A."/>
            <person name="Burstein D."/>
            <person name="Anantharaman K."/>
            <person name="Lane K.R."/>
            <person name="Thomas B.C."/>
            <person name="Pan C."/>
            <person name="Northen T.R."/>
            <person name="Banfield J.F."/>
        </authorList>
    </citation>
    <scope>NUCLEOTIDE SEQUENCE [LARGE SCALE GENOMIC DNA]</scope>
    <source>
        <strain evidence="5">NP_8</strain>
    </source>
</reference>
<dbReference type="Proteomes" id="UP000318834">
    <property type="component" value="Unassembled WGS sequence"/>
</dbReference>
<evidence type="ECO:0000256" key="3">
    <source>
        <dbReference type="ARBA" id="ARBA00040298"/>
    </source>
</evidence>
<evidence type="ECO:0000256" key="1">
    <source>
        <dbReference type="ARBA" id="ARBA00037217"/>
    </source>
</evidence>
<comment type="function">
    <text evidence="1">Probable oxidoreductase that may play a role as regulator of mitochondrial function.</text>
</comment>
<sequence>MTSSYDVVIVGAGHNGLVAAAYLARAGLTVLVLERRPVIGGACVTEEVWPGFRVSTAAYLCGLLQPKIIRDLELERFGYEILPKDPAFFSPFPDGRHLFVWRDDQATAAEITRFSSRDARRYPDYEAFLERVAGFVEPWLLRTPPDLLRRQWRDVVTLGRLGLSTMRLVPSDLIQALRMMTQSATDFLDGWFESAELKSSLATDGVIGARGGPSTPGTAYVLFHHCMGQAAGKRGLWGFVRGGMGQIAEALSSSARRFGAEIRTGVEVAQVLLRDGRACGVVLAGGQEIRARVVASNADPKRTFLKMVPPSALPSDFLREVDGIRMDGVAMKINLATDGLPQFRAAPGAGRMDGIGPEHRATVHIGPSIEYIDRAWQDARTGRPSEQPFAELTIPTVYDPSLAPPGKHIISVFVQYTPYRLTDGSWDDRKESYADRVLDTIAQYAPNIHSIITHRQVLTPVDLEREFSLTGGDIFHGEMTPDRLFFLRPVPGWARYRTPVAGLYLCGAGAHPGGGVMGAPGHNAAREILRDWKRF</sequence>
<protein>
    <recommendedName>
        <fullName evidence="3">Pyridine nucleotide-disulfide oxidoreductase domain-containing protein 2</fullName>
    </recommendedName>
</protein>
<dbReference type="GO" id="GO:0016491">
    <property type="term" value="F:oxidoreductase activity"/>
    <property type="evidence" value="ECO:0007669"/>
    <property type="project" value="InterPro"/>
</dbReference>
<dbReference type="PANTHER" id="PTHR10668">
    <property type="entry name" value="PHYTOENE DEHYDROGENASE"/>
    <property type="match status" value="1"/>
</dbReference>
<feature type="domain" description="Amine oxidase" evidence="4">
    <location>
        <begin position="16"/>
        <end position="529"/>
    </location>
</feature>
<comment type="caution">
    <text evidence="5">The sequence shown here is derived from an EMBL/GenBank/DDBJ whole genome shotgun (WGS) entry which is preliminary data.</text>
</comment>
<dbReference type="PANTHER" id="PTHR10668:SF103">
    <property type="entry name" value="PYRIDINE NUCLEOTIDE-DISULFIDE OXIDOREDUCTASE DOMAIN-CONTAINING PROTEIN 2"/>
    <property type="match status" value="1"/>
</dbReference>
<accession>A0A537ILK8</accession>
<gene>
    <name evidence="5" type="ORF">E6H05_11515</name>
</gene>
<dbReference type="AlphaFoldDB" id="A0A537ILK8"/>
<evidence type="ECO:0000256" key="2">
    <source>
        <dbReference type="ARBA" id="ARBA00038825"/>
    </source>
</evidence>
<dbReference type="Pfam" id="PF01593">
    <property type="entry name" value="Amino_oxidase"/>
    <property type="match status" value="1"/>
</dbReference>
<evidence type="ECO:0000259" key="4">
    <source>
        <dbReference type="Pfam" id="PF01593"/>
    </source>
</evidence>
<evidence type="ECO:0000313" key="6">
    <source>
        <dbReference type="Proteomes" id="UP000318834"/>
    </source>
</evidence>
<dbReference type="InterPro" id="IPR036188">
    <property type="entry name" value="FAD/NAD-bd_sf"/>
</dbReference>
<evidence type="ECO:0000313" key="5">
    <source>
        <dbReference type="EMBL" id="TMI72211.1"/>
    </source>
</evidence>
<proteinExistence type="predicted"/>
<dbReference type="SUPFAM" id="SSF51905">
    <property type="entry name" value="FAD/NAD(P)-binding domain"/>
    <property type="match status" value="1"/>
</dbReference>
<name>A0A537ILK8_9BACT</name>
<organism evidence="5 6">
    <name type="scientific">Candidatus Segetimicrobium genomatis</name>
    <dbReference type="NCBI Taxonomy" id="2569760"/>
    <lineage>
        <taxon>Bacteria</taxon>
        <taxon>Bacillati</taxon>
        <taxon>Candidatus Sysuimicrobiota</taxon>
        <taxon>Candidatus Sysuimicrobiia</taxon>
        <taxon>Candidatus Sysuimicrobiales</taxon>
        <taxon>Candidatus Segetimicrobiaceae</taxon>
        <taxon>Candidatus Segetimicrobium</taxon>
    </lineage>
</organism>
<dbReference type="InterPro" id="IPR002937">
    <property type="entry name" value="Amino_oxidase"/>
</dbReference>
<dbReference type="PRINTS" id="PR00411">
    <property type="entry name" value="PNDRDTASEI"/>
</dbReference>